<accession>A0A8H5G9G0</accession>
<dbReference type="OrthoDB" id="3061217at2759"/>
<comment type="caution">
    <text evidence="2">The sequence shown here is derived from an EMBL/GenBank/DDBJ whole genome shotgun (WGS) entry which is preliminary data.</text>
</comment>
<keyword evidence="3" id="KW-1185">Reference proteome</keyword>
<dbReference type="EMBL" id="JAACJO010000003">
    <property type="protein sequence ID" value="KAF5360705.1"/>
    <property type="molecule type" value="Genomic_DNA"/>
</dbReference>
<evidence type="ECO:0000313" key="2">
    <source>
        <dbReference type="EMBL" id="KAF5360705.1"/>
    </source>
</evidence>
<evidence type="ECO:0000313" key="3">
    <source>
        <dbReference type="Proteomes" id="UP000559027"/>
    </source>
</evidence>
<proteinExistence type="predicted"/>
<sequence>MSFYLKFNKIESADEKVIMILAHLRGDTAGAFAQMELERLNQKDDTIDWKRWETNFKKLFSNDTLQSNAKWIIKSFKQGKKYTADFFIKFKTLKTQAQVNDAHAKFLLKRNTCHDMIKAILGYPSDNIPTTYEEWKKAILSVRQGYESCYKC</sequence>
<dbReference type="Proteomes" id="UP000559027">
    <property type="component" value="Unassembled WGS sequence"/>
</dbReference>
<evidence type="ECO:0000259" key="1">
    <source>
        <dbReference type="Pfam" id="PF03732"/>
    </source>
</evidence>
<protein>
    <recommendedName>
        <fullName evidence="1">Retrotransposon gag domain-containing protein</fullName>
    </recommendedName>
</protein>
<feature type="domain" description="Retrotransposon gag" evidence="1">
    <location>
        <begin position="22"/>
        <end position="102"/>
    </location>
</feature>
<reference evidence="2 3" key="1">
    <citation type="journal article" date="2020" name="ISME J.">
        <title>Uncovering the hidden diversity of litter-decomposition mechanisms in mushroom-forming fungi.</title>
        <authorList>
            <person name="Floudas D."/>
            <person name="Bentzer J."/>
            <person name="Ahren D."/>
            <person name="Johansson T."/>
            <person name="Persson P."/>
            <person name="Tunlid A."/>
        </authorList>
    </citation>
    <scope>NUCLEOTIDE SEQUENCE [LARGE SCALE GENOMIC DNA]</scope>
    <source>
        <strain evidence="2 3">CBS 146.42</strain>
    </source>
</reference>
<organism evidence="2 3">
    <name type="scientific">Leucocoprinus leucothites</name>
    <dbReference type="NCBI Taxonomy" id="201217"/>
    <lineage>
        <taxon>Eukaryota</taxon>
        <taxon>Fungi</taxon>
        <taxon>Dikarya</taxon>
        <taxon>Basidiomycota</taxon>
        <taxon>Agaricomycotina</taxon>
        <taxon>Agaricomycetes</taxon>
        <taxon>Agaricomycetidae</taxon>
        <taxon>Agaricales</taxon>
        <taxon>Agaricineae</taxon>
        <taxon>Agaricaceae</taxon>
        <taxon>Leucocoprinus</taxon>
    </lineage>
</organism>
<dbReference type="Pfam" id="PF03732">
    <property type="entry name" value="Retrotrans_gag"/>
    <property type="match status" value="1"/>
</dbReference>
<name>A0A8H5G9G0_9AGAR</name>
<dbReference type="InterPro" id="IPR005162">
    <property type="entry name" value="Retrotrans_gag_dom"/>
</dbReference>
<gene>
    <name evidence="2" type="ORF">D9756_004487</name>
</gene>
<dbReference type="AlphaFoldDB" id="A0A8H5G9G0"/>